<dbReference type="InterPro" id="IPR008136">
    <property type="entry name" value="CinA_C"/>
</dbReference>
<feature type="domain" description="CinA C-terminal" evidence="1">
    <location>
        <begin position="26"/>
        <end position="180"/>
    </location>
</feature>
<dbReference type="VEuPathDB" id="FungiDB:BTJ68_00323"/>
<sequence>MSIAPTRTMATSPTNADFPPAEIRQILHEVTTLLKDRGETVSIAETAAGGLISSSILSTPGASQIYKGGLTLYTLPSRIAYAGWSQETIANYKGPTTEIVAGLAQHVRKDLESTYTIAESGTAGPTGGKTPNRTPGYVALAVDSERGTFTKELSTGLGPDRVGNMLRFAVEALKLLREVLQGEAKL</sequence>
<dbReference type="Gene3D" id="3.90.950.20">
    <property type="entry name" value="CinA-like"/>
    <property type="match status" value="1"/>
</dbReference>
<gene>
    <name evidence="2" type="ORF">D0860_05337</name>
</gene>
<dbReference type="Pfam" id="PF02464">
    <property type="entry name" value="CinA"/>
    <property type="match status" value="1"/>
</dbReference>
<reference evidence="2 3" key="1">
    <citation type="journal article" date="2018" name="BMC Genomics">
        <title>Genomic evidence for intraspecific hybridization in a clonal and extremely halotolerant yeast.</title>
        <authorList>
            <person name="Gostincar C."/>
            <person name="Stajich J.E."/>
            <person name="Zupancic J."/>
            <person name="Zalar P."/>
            <person name="Gunde-Cimerman N."/>
        </authorList>
    </citation>
    <scope>NUCLEOTIDE SEQUENCE [LARGE SCALE GENOMIC DNA]</scope>
    <source>
        <strain evidence="2 3">EXF-562</strain>
    </source>
</reference>
<protein>
    <recommendedName>
        <fullName evidence="1">CinA C-terminal domain-containing protein</fullName>
    </recommendedName>
</protein>
<evidence type="ECO:0000313" key="2">
    <source>
        <dbReference type="EMBL" id="RMZ06891.1"/>
    </source>
</evidence>
<dbReference type="InterPro" id="IPR036653">
    <property type="entry name" value="CinA-like_C"/>
</dbReference>
<comment type="caution">
    <text evidence="2">The sequence shown here is derived from an EMBL/GenBank/DDBJ whole genome shotgun (WGS) entry which is preliminary data.</text>
</comment>
<name>A0A3M7H0G5_HORWE</name>
<dbReference type="SUPFAM" id="SSF142433">
    <property type="entry name" value="CinA-like"/>
    <property type="match status" value="1"/>
</dbReference>
<evidence type="ECO:0000259" key="1">
    <source>
        <dbReference type="Pfam" id="PF02464"/>
    </source>
</evidence>
<dbReference type="Proteomes" id="UP000280598">
    <property type="component" value="Unassembled WGS sequence"/>
</dbReference>
<accession>A0A3M7H0G5</accession>
<proteinExistence type="predicted"/>
<dbReference type="EMBL" id="QWIS01000106">
    <property type="protein sequence ID" value="RMZ06891.1"/>
    <property type="molecule type" value="Genomic_DNA"/>
</dbReference>
<dbReference type="AlphaFoldDB" id="A0A3M7H0G5"/>
<evidence type="ECO:0000313" key="3">
    <source>
        <dbReference type="Proteomes" id="UP000280598"/>
    </source>
</evidence>
<organism evidence="2 3">
    <name type="scientific">Hortaea werneckii</name>
    <name type="common">Black yeast</name>
    <name type="synonym">Cladosporium werneckii</name>
    <dbReference type="NCBI Taxonomy" id="91943"/>
    <lineage>
        <taxon>Eukaryota</taxon>
        <taxon>Fungi</taxon>
        <taxon>Dikarya</taxon>
        <taxon>Ascomycota</taxon>
        <taxon>Pezizomycotina</taxon>
        <taxon>Dothideomycetes</taxon>
        <taxon>Dothideomycetidae</taxon>
        <taxon>Mycosphaerellales</taxon>
        <taxon>Teratosphaeriaceae</taxon>
        <taxon>Hortaea</taxon>
    </lineage>
</organism>